<protein>
    <recommendedName>
        <fullName evidence="1">Gamma-glutamyl-hercynylcysteine sulfoxide hydrolase</fullName>
        <ecNumber evidence="1">3.5.1.118</ecNumber>
    </recommendedName>
    <alternativeName>
        <fullName evidence="1">Gamma-glutamyl hercynylcysteine S-oxide hydrolase</fullName>
    </alternativeName>
</protein>
<keyword evidence="1" id="KW-0315">Glutamine amidotransferase</keyword>
<dbReference type="InterPro" id="IPR052373">
    <property type="entry name" value="Gamma-glu_amide_hydrolase"/>
</dbReference>
<comment type="function">
    <text evidence="1">Catalyzes the hydrolysis of the gamma-glutamyl amide bond of hercynyl-gamma-L-glutamyl-L-cysteine sulfoxide to produce hercynylcysteine sulfoxide, a step in the biosynthesis pathway of ergothioneine.</text>
</comment>
<reference evidence="5" key="1">
    <citation type="journal article" date="2019" name="Int. J. Syst. Evol. Microbiol.">
        <title>The Global Catalogue of Microorganisms (GCM) 10K type strain sequencing project: providing services to taxonomists for standard genome sequencing and annotation.</title>
        <authorList>
            <consortium name="The Broad Institute Genomics Platform"/>
            <consortium name="The Broad Institute Genome Sequencing Center for Infectious Disease"/>
            <person name="Wu L."/>
            <person name="Ma J."/>
        </authorList>
    </citation>
    <scope>NUCLEOTIDE SEQUENCE [LARGE SCALE GENOMIC DNA]</scope>
    <source>
        <strain evidence="5">CCM 8391</strain>
    </source>
</reference>
<evidence type="ECO:0000313" key="4">
    <source>
        <dbReference type="EMBL" id="MFC5994263.1"/>
    </source>
</evidence>
<dbReference type="HAMAP" id="MF_02036">
    <property type="entry name" value="EgtC"/>
    <property type="match status" value="1"/>
</dbReference>
<dbReference type="InterPro" id="IPR017932">
    <property type="entry name" value="GATase_2_dom"/>
</dbReference>
<organism evidence="4 5">
    <name type="scientific">Pseudonocardia hispaniensis</name>
    <dbReference type="NCBI Taxonomy" id="904933"/>
    <lineage>
        <taxon>Bacteria</taxon>
        <taxon>Bacillati</taxon>
        <taxon>Actinomycetota</taxon>
        <taxon>Actinomycetes</taxon>
        <taxon>Pseudonocardiales</taxon>
        <taxon>Pseudonocardiaceae</taxon>
        <taxon>Pseudonocardia</taxon>
    </lineage>
</organism>
<keyword evidence="1" id="KW-0378">Hydrolase</keyword>
<dbReference type="EMBL" id="JBHSQW010000016">
    <property type="protein sequence ID" value="MFC5994263.1"/>
    <property type="molecule type" value="Genomic_DNA"/>
</dbReference>
<evidence type="ECO:0000259" key="3">
    <source>
        <dbReference type="PROSITE" id="PS51278"/>
    </source>
</evidence>
<evidence type="ECO:0000313" key="5">
    <source>
        <dbReference type="Proteomes" id="UP001596302"/>
    </source>
</evidence>
<dbReference type="PANTHER" id="PTHR43187">
    <property type="entry name" value="GLUTAMINE AMIDOTRANSFERASE DUG3-RELATED"/>
    <property type="match status" value="1"/>
</dbReference>
<evidence type="ECO:0000256" key="1">
    <source>
        <dbReference type="HAMAP-Rule" id="MF_02036"/>
    </source>
</evidence>
<dbReference type="EC" id="3.5.1.118" evidence="1"/>
<gene>
    <name evidence="1" type="primary">egtC</name>
    <name evidence="4" type="ORF">ACFQE5_08560</name>
</gene>
<sequence>MCRHLAYLGPPTTLSALLLDPPHGLLRQSYAPADMRGGGTVNADGFGAGWYAPAETAADPGSGAGANSAGEAGPAGPGPVRYRSAQPLWSDTSFHALAGATRSSVVLAAVRSATPGMPVVSTAVAPFAEGRWLFSHNGVVRGWPGSVAALASGLPVTDLMTLDAPSDSALLWALVRHRLRDGANPGTVLAEIVVAVQAAAPGSRLNLLLTDGSTIWATTWGHALSVCTTPDSTTVASEPLDPSPGWTGVPDRHLVVARPGRHRLAILTALQSTHAQGVR</sequence>
<dbReference type="SUPFAM" id="SSF56235">
    <property type="entry name" value="N-terminal nucleophile aminohydrolases (Ntn hydrolases)"/>
    <property type="match status" value="1"/>
</dbReference>
<keyword evidence="5" id="KW-1185">Reference proteome</keyword>
<dbReference type="Gene3D" id="3.60.20.10">
    <property type="entry name" value="Glutamine Phosphoribosylpyrophosphate, subunit 1, domain 1"/>
    <property type="match status" value="1"/>
</dbReference>
<feature type="region of interest" description="Disordered" evidence="2">
    <location>
        <begin position="59"/>
        <end position="82"/>
    </location>
</feature>
<dbReference type="InterPro" id="IPR029055">
    <property type="entry name" value="Ntn_hydrolases_N"/>
</dbReference>
<comment type="catalytic activity">
    <reaction evidence="1">
        <text>gamma-L-glutamyl-hercynylcysteine S-oxide + H2O = S-(hercyn-2-yl)-L-cysteine S-oxide + L-glutamate</text>
        <dbReference type="Rhea" id="RHEA:42684"/>
        <dbReference type="ChEBI" id="CHEBI:15377"/>
        <dbReference type="ChEBI" id="CHEBI:29985"/>
        <dbReference type="ChEBI" id="CHEBI:82703"/>
        <dbReference type="ChEBI" id="CHEBI:82706"/>
        <dbReference type="EC" id="3.5.1.118"/>
    </reaction>
</comment>
<proteinExistence type="inferred from homology"/>
<comment type="caution">
    <text evidence="4">The sequence shown here is derived from an EMBL/GenBank/DDBJ whole genome shotgun (WGS) entry which is preliminary data.</text>
</comment>
<dbReference type="Proteomes" id="UP001596302">
    <property type="component" value="Unassembled WGS sequence"/>
</dbReference>
<feature type="compositionally biased region" description="Low complexity" evidence="2">
    <location>
        <begin position="59"/>
        <end position="74"/>
    </location>
</feature>
<dbReference type="CDD" id="cd01908">
    <property type="entry name" value="YafJ"/>
    <property type="match status" value="1"/>
</dbReference>
<dbReference type="PANTHER" id="PTHR43187:SF2">
    <property type="entry name" value="GAMMA-GLUTAMYL-HERCYNYLCYSTEINE SULFOXIDE HYDROLASE"/>
    <property type="match status" value="1"/>
</dbReference>
<dbReference type="RefSeq" id="WP_379584292.1">
    <property type="nucleotide sequence ID" value="NZ_JBHSQW010000016.1"/>
</dbReference>
<name>A0ABW1J0D5_9PSEU</name>
<dbReference type="InterPro" id="IPR032889">
    <property type="entry name" value="EgtC_Actinobacteria"/>
</dbReference>
<comment type="pathway">
    <text evidence="1">Amino-acid biosynthesis; ergothioneine biosynthesis.</text>
</comment>
<evidence type="ECO:0000256" key="2">
    <source>
        <dbReference type="SAM" id="MobiDB-lite"/>
    </source>
</evidence>
<dbReference type="PROSITE" id="PS51278">
    <property type="entry name" value="GATASE_TYPE_2"/>
    <property type="match status" value="1"/>
</dbReference>
<accession>A0ABW1J0D5</accession>
<feature type="domain" description="Glutamine amidotransferase type-2" evidence="3">
    <location>
        <begin position="2"/>
        <end position="279"/>
    </location>
</feature>